<name>A0A5C8P933_9HYPH</name>
<dbReference type="InterPro" id="IPR010836">
    <property type="entry name" value="SapC"/>
</dbReference>
<dbReference type="OrthoDB" id="7841843at2"/>
<accession>A0A5C8P933</accession>
<evidence type="ECO:0000313" key="1">
    <source>
        <dbReference type="EMBL" id="TXL69890.1"/>
    </source>
</evidence>
<dbReference type="EMBL" id="VDUZ01000069">
    <property type="protein sequence ID" value="TXL69890.1"/>
    <property type="molecule type" value="Genomic_DNA"/>
</dbReference>
<comment type="caution">
    <text evidence="1">The sequence shown here is derived from an EMBL/GenBank/DDBJ whole genome shotgun (WGS) entry which is preliminary data.</text>
</comment>
<organism evidence="1 2">
    <name type="scientific">Vineibacter terrae</name>
    <dbReference type="NCBI Taxonomy" id="2586908"/>
    <lineage>
        <taxon>Bacteria</taxon>
        <taxon>Pseudomonadati</taxon>
        <taxon>Pseudomonadota</taxon>
        <taxon>Alphaproteobacteria</taxon>
        <taxon>Hyphomicrobiales</taxon>
        <taxon>Vineibacter</taxon>
    </lineage>
</organism>
<keyword evidence="2" id="KW-1185">Reference proteome</keyword>
<dbReference type="Pfam" id="PF07277">
    <property type="entry name" value="SapC"/>
    <property type="match status" value="1"/>
</dbReference>
<sequence length="287" mass="31311">MMPALADIPFDFRPLGDRPSGMWRRPRQFGFLNRVGAIPLADTELLQTSLYLPLAVREGADAYEVIAVLHPDFLARSPVRPDGRWVPPYMPIALRYLPLRRTHRVADKVSSLEIAQDLDTGADGIATPFFADDGRMHPDFAAAMSHFDRLEVGKARLAKAAASLVAADILVKLTSTSSEALAADADLLVINPQRWRQLTPPRIAALAADGFLALDLATACCFSARLWASHLVPQAADRGQHDADASLVPFEQRGHGAFPIELRIDDSSLFSFDAYASATAEQPGDTR</sequence>
<dbReference type="AlphaFoldDB" id="A0A5C8P933"/>
<evidence type="ECO:0000313" key="2">
    <source>
        <dbReference type="Proteomes" id="UP000321638"/>
    </source>
</evidence>
<dbReference type="Proteomes" id="UP000321638">
    <property type="component" value="Unassembled WGS sequence"/>
</dbReference>
<gene>
    <name evidence="1" type="ORF">FHP25_36890</name>
</gene>
<reference evidence="1 2" key="1">
    <citation type="submission" date="2019-06" db="EMBL/GenBank/DDBJ databases">
        <title>New taxonomy in bacterial strain CC-CFT640, isolated from vineyard.</title>
        <authorList>
            <person name="Lin S.-Y."/>
            <person name="Tsai C.-F."/>
            <person name="Young C.-C."/>
        </authorList>
    </citation>
    <scope>NUCLEOTIDE SEQUENCE [LARGE SCALE GENOMIC DNA]</scope>
    <source>
        <strain evidence="1 2">CC-CFT640</strain>
    </source>
</reference>
<proteinExistence type="predicted"/>
<protein>
    <submittedName>
        <fullName evidence="1">SapC family protein</fullName>
    </submittedName>
</protein>